<proteinExistence type="predicted"/>
<dbReference type="STRING" id="1802461.A3B24_03360"/>
<evidence type="ECO:0000313" key="1">
    <source>
        <dbReference type="EMBL" id="OHA72905.1"/>
    </source>
</evidence>
<dbReference type="Proteomes" id="UP000176917">
    <property type="component" value="Unassembled WGS sequence"/>
</dbReference>
<accession>A0A1G2RJ77</accession>
<dbReference type="AlphaFoldDB" id="A0A1G2RJ77"/>
<comment type="caution">
    <text evidence="1">The sequence shown here is derived from an EMBL/GenBank/DDBJ whole genome shotgun (WGS) entry which is preliminary data.</text>
</comment>
<sequence>MVLTGVFVAFVAVGVAFLVMRSGGDKPVSTVDSTPVVSSTAGVLTQPTATPVFVPTGTALAQPTETAVGATVVSAPTQVPTVEVTAASVSSPTPTSTPLPLVAITTIDISGDNIADLNILGGYSGQEKTLAREKPLEMKDAPQARGVGYYGVFRVGSRGMLAIMADIIDPLPEGFQNPGTLYVGRELNGSLADAYAYSLVQSHAIEVNSYAVDFGEEGDIPTALRIVAEMAQPVSAVSVGIQTVSVRVGRISETDRFFALQERSGYGMFKNLGDVVVLQDLNGDGKVIGDWPETQQSSTVLIEGKWIIHSISPSGRTVYLLSRENAVLAGLIQQ</sequence>
<gene>
    <name evidence="1" type="ORF">A3B24_03360</name>
</gene>
<protein>
    <submittedName>
        <fullName evidence="1">Uncharacterized protein</fullName>
    </submittedName>
</protein>
<name>A0A1G2RJ77_9BACT</name>
<dbReference type="EMBL" id="MHUG01000019">
    <property type="protein sequence ID" value="OHA72905.1"/>
    <property type="molecule type" value="Genomic_DNA"/>
</dbReference>
<organism evidence="1 2">
    <name type="scientific">Candidatus Wildermuthbacteria bacterium RIFCSPLOWO2_01_FULL_48_16</name>
    <dbReference type="NCBI Taxonomy" id="1802461"/>
    <lineage>
        <taxon>Bacteria</taxon>
        <taxon>Candidatus Wildermuthiibacteriota</taxon>
    </lineage>
</organism>
<evidence type="ECO:0000313" key="2">
    <source>
        <dbReference type="Proteomes" id="UP000176917"/>
    </source>
</evidence>
<reference evidence="1 2" key="1">
    <citation type="journal article" date="2016" name="Nat. Commun.">
        <title>Thousands of microbial genomes shed light on interconnected biogeochemical processes in an aquifer system.</title>
        <authorList>
            <person name="Anantharaman K."/>
            <person name="Brown C.T."/>
            <person name="Hug L.A."/>
            <person name="Sharon I."/>
            <person name="Castelle C.J."/>
            <person name="Probst A.J."/>
            <person name="Thomas B.C."/>
            <person name="Singh A."/>
            <person name="Wilkins M.J."/>
            <person name="Karaoz U."/>
            <person name="Brodie E.L."/>
            <person name="Williams K.H."/>
            <person name="Hubbard S.S."/>
            <person name="Banfield J.F."/>
        </authorList>
    </citation>
    <scope>NUCLEOTIDE SEQUENCE [LARGE SCALE GENOMIC DNA]</scope>
</reference>